<protein>
    <submittedName>
        <fullName evidence="1">Uncharacterized protein</fullName>
    </submittedName>
</protein>
<accession>A0A3G5AEH6</accession>
<name>A0A3G5AEH6_9VIRU</name>
<gene>
    <name evidence="1" type="ORF">Satyrvirus24_14</name>
</gene>
<reference evidence="1" key="1">
    <citation type="submission" date="2018-10" db="EMBL/GenBank/DDBJ databases">
        <title>Hidden diversity of soil giant viruses.</title>
        <authorList>
            <person name="Schulz F."/>
            <person name="Alteio L."/>
            <person name="Goudeau D."/>
            <person name="Ryan E.M."/>
            <person name="Malmstrom R.R."/>
            <person name="Blanchard J."/>
            <person name="Woyke T."/>
        </authorList>
    </citation>
    <scope>NUCLEOTIDE SEQUENCE</scope>
    <source>
        <strain evidence="1">SAV1</strain>
    </source>
</reference>
<evidence type="ECO:0000313" key="1">
    <source>
        <dbReference type="EMBL" id="AYV85590.1"/>
    </source>
</evidence>
<organism evidence="1">
    <name type="scientific">Satyrvirus sp</name>
    <dbReference type="NCBI Taxonomy" id="2487771"/>
    <lineage>
        <taxon>Viruses</taxon>
        <taxon>Varidnaviria</taxon>
        <taxon>Bamfordvirae</taxon>
        <taxon>Nucleocytoviricota</taxon>
        <taxon>Megaviricetes</taxon>
        <taxon>Imitervirales</taxon>
        <taxon>Mimiviridae</taxon>
        <taxon>Megamimivirinae</taxon>
    </lineage>
</organism>
<sequence length="46" mass="5645">MPKNSIYQRIRQINNIKRLECISVREKKMYTKINIKIYILVYADEI</sequence>
<proteinExistence type="predicted"/>
<dbReference type="EMBL" id="MK072460">
    <property type="protein sequence ID" value="AYV85590.1"/>
    <property type="molecule type" value="Genomic_DNA"/>
</dbReference>